<dbReference type="PROSITE" id="PS50297">
    <property type="entry name" value="ANK_REP_REGION"/>
    <property type="match status" value="1"/>
</dbReference>
<dbReference type="PANTHER" id="PTHR24183">
    <property type="entry name" value="FIBRONECTIN TYPE 3 AND ANKYRIN REPEAT DOMAINS PROTEIN 1"/>
    <property type="match status" value="1"/>
</dbReference>
<dbReference type="InterPro" id="IPR013783">
    <property type="entry name" value="Ig-like_fold"/>
</dbReference>
<dbReference type="PANTHER" id="PTHR24183:SF1">
    <property type="entry name" value="FIBRONECTIN TYPE 3 AND ANKYRIN REPEAT DOMAINS PROTEIN 1"/>
    <property type="match status" value="1"/>
</dbReference>
<dbReference type="InterPro" id="IPR002110">
    <property type="entry name" value="Ankyrin_rpt"/>
</dbReference>
<dbReference type="Gene3D" id="1.25.40.20">
    <property type="entry name" value="Ankyrin repeat-containing domain"/>
    <property type="match status" value="1"/>
</dbReference>
<evidence type="ECO:0000256" key="1">
    <source>
        <dbReference type="PROSITE-ProRule" id="PRU00023"/>
    </source>
</evidence>
<keyword evidence="1" id="KW-0040">ANK repeat</keyword>
<feature type="repeat" description="ANK" evidence="1">
    <location>
        <begin position="178"/>
        <end position="210"/>
    </location>
</feature>
<dbReference type="SUPFAM" id="SSF48403">
    <property type="entry name" value="Ankyrin repeat"/>
    <property type="match status" value="1"/>
</dbReference>
<dbReference type="SUPFAM" id="SSF49265">
    <property type="entry name" value="Fibronectin type III"/>
    <property type="match status" value="1"/>
</dbReference>
<sequence>MPVSTQVMTIGVLPPPTAGKITHYSIELHFEEALSSAKAKSVNSKAAIRVYIEAKTEKGEWERVYTGLSKCYVHTGLLTNKEYQYRMKVESSSLKSEWSAITTFKTLVAPYTGDDLHSAIRRGNLEKVKEILDSGDVNTDAQDEKDFSALVAAGLHDKFEIMDLLLEHGADVNRKDASGKTPLMHAVSRDLLETVKWLCAHGAETLTLDKSGMAAIHYAVDGGYVKVVEWMLDNTDKYGFDIEQIEKTGGMTPLNRCANMTPDSKAYELAASLQLRGANMSTKAYNHYTPLLNAIIRRKPNLVEFFLARGADIFEQSENGQTPYDIAQSVGHTQILKAFENKIQQQNLMPKPKKKADPLDQVDVSS</sequence>
<organism evidence="2">
    <name type="scientific">Arion vulgaris</name>
    <dbReference type="NCBI Taxonomy" id="1028688"/>
    <lineage>
        <taxon>Eukaryota</taxon>
        <taxon>Metazoa</taxon>
        <taxon>Spiralia</taxon>
        <taxon>Lophotrochozoa</taxon>
        <taxon>Mollusca</taxon>
        <taxon>Gastropoda</taxon>
        <taxon>Heterobranchia</taxon>
        <taxon>Euthyneura</taxon>
        <taxon>Panpulmonata</taxon>
        <taxon>Eupulmonata</taxon>
        <taxon>Stylommatophora</taxon>
        <taxon>Helicina</taxon>
        <taxon>Arionoidea</taxon>
        <taxon>Arionidae</taxon>
        <taxon>Arion</taxon>
    </lineage>
</organism>
<dbReference type="GO" id="GO:0042981">
    <property type="term" value="P:regulation of apoptotic process"/>
    <property type="evidence" value="ECO:0007669"/>
    <property type="project" value="TreeGrafter"/>
</dbReference>
<dbReference type="InterPro" id="IPR036770">
    <property type="entry name" value="Ankyrin_rpt-contain_sf"/>
</dbReference>
<dbReference type="GO" id="GO:0005634">
    <property type="term" value="C:nucleus"/>
    <property type="evidence" value="ECO:0007669"/>
    <property type="project" value="TreeGrafter"/>
</dbReference>
<dbReference type="Gene3D" id="2.60.40.10">
    <property type="entry name" value="Immunoglobulins"/>
    <property type="match status" value="1"/>
</dbReference>
<proteinExistence type="predicted"/>
<dbReference type="PROSITE" id="PS50088">
    <property type="entry name" value="ANK_REPEAT"/>
    <property type="match status" value="3"/>
</dbReference>
<gene>
    <name evidence="2" type="primary">ORF133965</name>
</gene>
<name>A0A0B7ASB2_9EUPU</name>
<feature type="repeat" description="ANK" evidence="1">
    <location>
        <begin position="145"/>
        <end position="177"/>
    </location>
</feature>
<dbReference type="AlphaFoldDB" id="A0A0B7ASB2"/>
<dbReference type="Pfam" id="PF12796">
    <property type="entry name" value="Ank_2"/>
    <property type="match status" value="1"/>
</dbReference>
<evidence type="ECO:0000313" key="2">
    <source>
        <dbReference type="EMBL" id="CEK82866.1"/>
    </source>
</evidence>
<protein>
    <submittedName>
        <fullName evidence="2">Uncharacterized protein</fullName>
    </submittedName>
</protein>
<dbReference type="EMBL" id="HACG01036001">
    <property type="protein sequence ID" value="CEK82866.1"/>
    <property type="molecule type" value="Transcribed_RNA"/>
</dbReference>
<accession>A0A0B7ASB2</accession>
<dbReference type="InterPro" id="IPR003961">
    <property type="entry name" value="FN3_dom"/>
</dbReference>
<dbReference type="InterPro" id="IPR036116">
    <property type="entry name" value="FN3_sf"/>
</dbReference>
<feature type="repeat" description="ANK" evidence="1">
    <location>
        <begin position="286"/>
        <end position="318"/>
    </location>
</feature>
<dbReference type="CDD" id="cd00063">
    <property type="entry name" value="FN3"/>
    <property type="match status" value="1"/>
</dbReference>
<dbReference type="SMART" id="SM00248">
    <property type="entry name" value="ANK"/>
    <property type="match status" value="7"/>
</dbReference>
<dbReference type="Pfam" id="PF13857">
    <property type="entry name" value="Ank_5"/>
    <property type="match status" value="1"/>
</dbReference>
<reference evidence="2" key="1">
    <citation type="submission" date="2014-12" db="EMBL/GenBank/DDBJ databases">
        <title>Insight into the proteome of Arion vulgaris.</title>
        <authorList>
            <person name="Aradska J."/>
            <person name="Bulat T."/>
            <person name="Smidak R."/>
            <person name="Sarate P."/>
            <person name="Gangsoo J."/>
            <person name="Sialana F."/>
            <person name="Bilban M."/>
            <person name="Lubec G."/>
        </authorList>
    </citation>
    <scope>NUCLEOTIDE SEQUENCE</scope>
    <source>
        <tissue evidence="2">Skin</tissue>
    </source>
</reference>